<evidence type="ECO:0000313" key="2">
    <source>
        <dbReference type="Proteomes" id="UP000749646"/>
    </source>
</evidence>
<dbReference type="AlphaFoldDB" id="A0A9P6M2K1"/>
<comment type="caution">
    <text evidence="1">The sequence shown here is derived from an EMBL/GenBank/DDBJ whole genome shotgun (WGS) entry which is preliminary data.</text>
</comment>
<evidence type="ECO:0000313" key="1">
    <source>
        <dbReference type="EMBL" id="KAF9963925.1"/>
    </source>
</evidence>
<name>A0A9P6M2K1_9FUNG</name>
<keyword evidence="2" id="KW-1185">Reference proteome</keyword>
<accession>A0A9P6M2K1</accession>
<dbReference type="OrthoDB" id="2339315at2759"/>
<sequence>MEAQPLWTDPTNTNTTMTMVSLNLGPVTEMTEVQWERLLVMMDHIKSFTTRLTFNDHHSRNFIRAMTAYDRKLRNLFTLYRKNGQCMDSSQMGRLIKLKHLTVGWSTTMAFSSRANLDMSLKSGLGHLSELKTLEVLDVNHLYHLEIGMEEIQWMAEQWPELTRIHGLEYRMSDPPPDYIVQFCFAAKLGYHLEFQEV</sequence>
<dbReference type="Proteomes" id="UP000749646">
    <property type="component" value="Unassembled WGS sequence"/>
</dbReference>
<protein>
    <submittedName>
        <fullName evidence="1">Uncharacterized protein</fullName>
    </submittedName>
</protein>
<dbReference type="EMBL" id="JAAAHW010006247">
    <property type="protein sequence ID" value="KAF9963925.1"/>
    <property type="molecule type" value="Genomic_DNA"/>
</dbReference>
<gene>
    <name evidence="1" type="ORF">BGZ65_005650</name>
</gene>
<proteinExistence type="predicted"/>
<organism evidence="1 2">
    <name type="scientific">Modicella reniformis</name>
    <dbReference type="NCBI Taxonomy" id="1440133"/>
    <lineage>
        <taxon>Eukaryota</taxon>
        <taxon>Fungi</taxon>
        <taxon>Fungi incertae sedis</taxon>
        <taxon>Mucoromycota</taxon>
        <taxon>Mortierellomycotina</taxon>
        <taxon>Mortierellomycetes</taxon>
        <taxon>Mortierellales</taxon>
        <taxon>Mortierellaceae</taxon>
        <taxon>Modicella</taxon>
    </lineage>
</organism>
<reference evidence="1" key="1">
    <citation type="journal article" date="2020" name="Fungal Divers.">
        <title>Resolving the Mortierellaceae phylogeny through synthesis of multi-gene phylogenetics and phylogenomics.</title>
        <authorList>
            <person name="Vandepol N."/>
            <person name="Liber J."/>
            <person name="Desiro A."/>
            <person name="Na H."/>
            <person name="Kennedy M."/>
            <person name="Barry K."/>
            <person name="Grigoriev I.V."/>
            <person name="Miller A.N."/>
            <person name="O'Donnell K."/>
            <person name="Stajich J.E."/>
            <person name="Bonito G."/>
        </authorList>
    </citation>
    <scope>NUCLEOTIDE SEQUENCE</scope>
    <source>
        <strain evidence="1">MES-2147</strain>
    </source>
</reference>